<dbReference type="PANTHER" id="PTHR43194">
    <property type="entry name" value="HYDROLASE ALPHA/BETA FOLD FAMILY"/>
    <property type="match status" value="1"/>
</dbReference>
<dbReference type="InterPro" id="IPR050228">
    <property type="entry name" value="Carboxylesterase_BioH"/>
</dbReference>
<keyword evidence="3" id="KW-1185">Reference proteome</keyword>
<sequence length="255" mass="26984">MEFMVKEAGLLRIRSLPLRREARGNVLMIHGGGQDWWVFESWMRAFAAAGYAAHALSLRGHGDSWPMPDAEFCALSVDDYCADIVQACKALGLTRACLIGHSLGGIAAQLAAQQLDCGALVLVASAGPAALGTRRGLLPPDRPVVRIAQEARERYFHSASADVVEATIRRLIPESPGALNTSGGRAVVDAARIRCPVLSISGARDATDVPGAMQLAPLYGGSAIVLADTGHNIMQERSGGLACEMILAWLSSLQD</sequence>
<protein>
    <recommendedName>
        <fullName evidence="1">AB hydrolase-1 domain-containing protein</fullName>
    </recommendedName>
</protein>
<evidence type="ECO:0000313" key="2">
    <source>
        <dbReference type="EMBL" id="OZI30195.1"/>
    </source>
</evidence>
<gene>
    <name evidence="2" type="ORF">CAL29_19230</name>
</gene>
<dbReference type="EMBL" id="NEVM01000005">
    <property type="protein sequence ID" value="OZI30195.1"/>
    <property type="molecule type" value="Genomic_DNA"/>
</dbReference>
<dbReference type="InterPro" id="IPR029058">
    <property type="entry name" value="AB_hydrolase_fold"/>
</dbReference>
<evidence type="ECO:0000313" key="3">
    <source>
        <dbReference type="Proteomes" id="UP000216020"/>
    </source>
</evidence>
<comment type="caution">
    <text evidence="2">The sequence shown here is derived from an EMBL/GenBank/DDBJ whole genome shotgun (WGS) entry which is preliminary data.</text>
</comment>
<accession>A0A261RZ52</accession>
<organism evidence="2 3">
    <name type="scientific">Bordetella genomosp. 10</name>
    <dbReference type="NCBI Taxonomy" id="1416804"/>
    <lineage>
        <taxon>Bacteria</taxon>
        <taxon>Pseudomonadati</taxon>
        <taxon>Pseudomonadota</taxon>
        <taxon>Betaproteobacteria</taxon>
        <taxon>Burkholderiales</taxon>
        <taxon>Alcaligenaceae</taxon>
        <taxon>Bordetella</taxon>
    </lineage>
</organism>
<dbReference type="AlphaFoldDB" id="A0A261RZ52"/>
<dbReference type="Pfam" id="PF12697">
    <property type="entry name" value="Abhydrolase_6"/>
    <property type="match status" value="1"/>
</dbReference>
<dbReference type="InterPro" id="IPR000073">
    <property type="entry name" value="AB_hydrolase_1"/>
</dbReference>
<dbReference type="RefSeq" id="WP_094854631.1">
    <property type="nucleotide sequence ID" value="NZ_NEVM01000005.1"/>
</dbReference>
<reference evidence="3" key="1">
    <citation type="submission" date="2017-05" db="EMBL/GenBank/DDBJ databases">
        <title>Complete and WGS of Bordetella genogroups.</title>
        <authorList>
            <person name="Spilker T."/>
            <person name="Lipuma J."/>
        </authorList>
    </citation>
    <scope>NUCLEOTIDE SEQUENCE [LARGE SCALE GENOMIC DNA]</scope>
    <source>
        <strain evidence="3">AU16122</strain>
    </source>
</reference>
<dbReference type="OrthoDB" id="9112061at2"/>
<name>A0A261RZ52_9BORD</name>
<dbReference type="Proteomes" id="UP000216020">
    <property type="component" value="Unassembled WGS sequence"/>
</dbReference>
<dbReference type="PANTHER" id="PTHR43194:SF5">
    <property type="entry name" value="PIMELOYL-[ACYL-CARRIER PROTEIN] METHYL ESTER ESTERASE"/>
    <property type="match status" value="1"/>
</dbReference>
<proteinExistence type="predicted"/>
<dbReference type="Gene3D" id="3.40.50.1820">
    <property type="entry name" value="alpha/beta hydrolase"/>
    <property type="match status" value="1"/>
</dbReference>
<feature type="domain" description="AB hydrolase-1" evidence="1">
    <location>
        <begin position="26"/>
        <end position="237"/>
    </location>
</feature>
<evidence type="ECO:0000259" key="1">
    <source>
        <dbReference type="Pfam" id="PF12697"/>
    </source>
</evidence>
<dbReference type="SUPFAM" id="SSF53474">
    <property type="entry name" value="alpha/beta-Hydrolases"/>
    <property type="match status" value="1"/>
</dbReference>